<name>A0ABQ4I6N2_9ACTN</name>
<sequence>MVAAIGMPIVAVSWWYVYRLNVQFNQCFAEHGPESADEIDGVAGPCHSLLLSGGILSLATLAGLAVTLIVGLVLGVIDGRRRRRFAYGRWVCVVVVGLTGPWALLAYALAYGLGRLLPAYRPPARRPQDSAGQRGWIEAIHLYQRLAAGEPPPVVYSPDFIGPGVVYLDAPFTYSRYYGTTVTYEQSSTFAYGRPAFVVGAVVGDLIGNSVARSRAASFAQPQWRDFAYARVIVTPTTTWCCLGGLWLAFDHDVVMGYSVDGMNALLTFPDVEPLRLGGPSVWCHAVMFAYARFGPDHWQTAPFLHPVREAVGSLAQERRPTAPGSD</sequence>
<feature type="transmembrane region" description="Helical" evidence="1">
    <location>
        <begin position="55"/>
        <end position="77"/>
    </location>
</feature>
<evidence type="ECO:0000256" key="1">
    <source>
        <dbReference type="SAM" id="Phobius"/>
    </source>
</evidence>
<dbReference type="EMBL" id="BOPA01000002">
    <property type="protein sequence ID" value="GIJ13461.1"/>
    <property type="molecule type" value="Genomic_DNA"/>
</dbReference>
<proteinExistence type="predicted"/>
<reference evidence="2 3" key="1">
    <citation type="submission" date="2021-01" db="EMBL/GenBank/DDBJ databases">
        <title>Whole genome shotgun sequence of Verrucosispora gifhornensis NBRC 16317.</title>
        <authorList>
            <person name="Komaki H."/>
            <person name="Tamura T."/>
        </authorList>
    </citation>
    <scope>NUCLEOTIDE SEQUENCE [LARGE SCALE GENOMIC DNA]</scope>
    <source>
        <strain evidence="2 3">NBRC 16317</strain>
    </source>
</reference>
<keyword evidence="3" id="KW-1185">Reference proteome</keyword>
<feature type="transmembrane region" description="Helical" evidence="1">
    <location>
        <begin position="89"/>
        <end position="113"/>
    </location>
</feature>
<keyword evidence="1" id="KW-0812">Transmembrane</keyword>
<accession>A0ABQ4I6N2</accession>
<dbReference type="Proteomes" id="UP000647860">
    <property type="component" value="Unassembled WGS sequence"/>
</dbReference>
<comment type="caution">
    <text evidence="2">The sequence shown here is derived from an EMBL/GenBank/DDBJ whole genome shotgun (WGS) entry which is preliminary data.</text>
</comment>
<keyword evidence="1" id="KW-0472">Membrane</keyword>
<protein>
    <submittedName>
        <fullName evidence="2">Uncharacterized protein</fullName>
    </submittedName>
</protein>
<organism evidence="2 3">
    <name type="scientific">Micromonospora gifhornensis</name>
    <dbReference type="NCBI Taxonomy" id="84594"/>
    <lineage>
        <taxon>Bacteria</taxon>
        <taxon>Bacillati</taxon>
        <taxon>Actinomycetota</taxon>
        <taxon>Actinomycetes</taxon>
        <taxon>Micromonosporales</taxon>
        <taxon>Micromonosporaceae</taxon>
        <taxon>Micromonospora</taxon>
    </lineage>
</organism>
<gene>
    <name evidence="2" type="ORF">Vgi01_01450</name>
</gene>
<evidence type="ECO:0000313" key="3">
    <source>
        <dbReference type="Proteomes" id="UP000647860"/>
    </source>
</evidence>
<keyword evidence="1" id="KW-1133">Transmembrane helix</keyword>
<evidence type="ECO:0000313" key="2">
    <source>
        <dbReference type="EMBL" id="GIJ13461.1"/>
    </source>
</evidence>